<evidence type="ECO:0000313" key="13">
    <source>
        <dbReference type="EMBL" id="EJW20582.1"/>
    </source>
</evidence>
<keyword evidence="11" id="KW-0560">Oxidoreductase</keyword>
<dbReference type="AlphaFoldDB" id="J9DUC0"/>
<dbReference type="Pfam" id="PF03171">
    <property type="entry name" value="2OG-FeII_Oxy"/>
    <property type="match status" value="1"/>
</dbReference>
<dbReference type="EC" id="1.14.20.7" evidence="3"/>
<evidence type="ECO:0000313" key="14">
    <source>
        <dbReference type="Proteomes" id="UP000004836"/>
    </source>
</evidence>
<accession>J9DUC0</accession>
<dbReference type="OrthoDB" id="21825at2"/>
<comment type="similarity">
    <text evidence="11">Belongs to the iron/ascorbate-dependent oxidoreductase family.</text>
</comment>
<gene>
    <name evidence="13" type="ORF">IMCC14465_17070</name>
</gene>
<evidence type="ECO:0000256" key="3">
    <source>
        <dbReference type="ARBA" id="ARBA00012293"/>
    </source>
</evidence>
<evidence type="ECO:0000256" key="5">
    <source>
        <dbReference type="ARBA" id="ARBA00019045"/>
    </source>
</evidence>
<evidence type="ECO:0000259" key="12">
    <source>
        <dbReference type="PROSITE" id="PS51471"/>
    </source>
</evidence>
<dbReference type="SUPFAM" id="SSF51197">
    <property type="entry name" value="Clavaminate synthase-like"/>
    <property type="match status" value="1"/>
</dbReference>
<dbReference type="Pfam" id="PF14226">
    <property type="entry name" value="DIOX_N"/>
    <property type="match status" value="1"/>
</dbReference>
<evidence type="ECO:0000256" key="8">
    <source>
        <dbReference type="ARBA" id="ARBA00031282"/>
    </source>
</evidence>
<evidence type="ECO:0000256" key="9">
    <source>
        <dbReference type="ARBA" id="ARBA00047725"/>
    </source>
</evidence>
<dbReference type="EC" id="1.13.12.19" evidence="4"/>
<proteinExistence type="inferred from homology"/>
<keyword evidence="11" id="KW-0408">Iron</keyword>
<name>J9DUC0_9PROT</name>
<dbReference type="Proteomes" id="UP000004836">
    <property type="component" value="Unassembled WGS sequence"/>
</dbReference>
<evidence type="ECO:0000256" key="4">
    <source>
        <dbReference type="ARBA" id="ARBA00012531"/>
    </source>
</evidence>
<dbReference type="GO" id="GO:0102276">
    <property type="term" value="F:2-oxoglutarate oxygenase/decarboxylase (ethylene-forming) activity"/>
    <property type="evidence" value="ECO:0007669"/>
    <property type="project" value="UniProtKB-EC"/>
</dbReference>
<keyword evidence="6" id="KW-0266">Ethylene biosynthesis</keyword>
<feature type="domain" description="Fe2OG dioxygenase" evidence="12">
    <location>
        <begin position="149"/>
        <end position="254"/>
    </location>
</feature>
<dbReference type="InterPro" id="IPR050231">
    <property type="entry name" value="Iron_ascorbate_oxido_reductase"/>
</dbReference>
<evidence type="ECO:0000256" key="1">
    <source>
        <dbReference type="ARBA" id="ARBA00001954"/>
    </source>
</evidence>
<evidence type="ECO:0000256" key="7">
    <source>
        <dbReference type="ARBA" id="ARBA00031011"/>
    </source>
</evidence>
<evidence type="ECO:0000256" key="11">
    <source>
        <dbReference type="RuleBase" id="RU003682"/>
    </source>
</evidence>
<dbReference type="InterPro" id="IPR027443">
    <property type="entry name" value="IPNS-like_sf"/>
</dbReference>
<comment type="cofactor">
    <cofactor evidence="1">
        <name>Fe(2+)</name>
        <dbReference type="ChEBI" id="CHEBI:29033"/>
    </cofactor>
</comment>
<sequence>MTDIKVIGFHVPDAKEQFHESLHETGFAVLKDHPVNKDLISSFYQVWTDFFNTEEKHKNTWLRDPLTHSGYFPYQSENAKGNSEKDLKEFFHVYPFSPLPAECEIITRKLYSELLDLGTQLLQWLEIGLPDGVKETMTHHLSDMLTDSEENLMRVLHYPPIEEKEALLAERAAAHEDINLITILLAGSEPGLQTKTLQGEWINVPCQDDMITVNSADMLQLATHNYYPSATHRVINPEHGQNNSRYSVPFFLHPRPDVRLSETHTAKTYLRERLTEIGLGEKK</sequence>
<dbReference type="InterPro" id="IPR026992">
    <property type="entry name" value="DIOX_N"/>
</dbReference>
<evidence type="ECO:0000256" key="2">
    <source>
        <dbReference type="ARBA" id="ARBA00004767"/>
    </source>
</evidence>
<dbReference type="GO" id="GO:0009693">
    <property type="term" value="P:ethylene biosynthetic process"/>
    <property type="evidence" value="ECO:0007669"/>
    <property type="project" value="UniProtKB-KW"/>
</dbReference>
<dbReference type="STRING" id="1220535.IMCC14465_17070"/>
<reference evidence="13 14" key="1">
    <citation type="journal article" date="2012" name="J. Bacteriol.">
        <title>Genome Sequence of Strain IMCC14465, Isolated from the East Sea, Belonging to the PS1 Clade of Alphaproteobacteria.</title>
        <authorList>
            <person name="Yang S.J."/>
            <person name="Kang I."/>
            <person name="Cho J.C."/>
        </authorList>
    </citation>
    <scope>NUCLEOTIDE SEQUENCE [LARGE SCALE GENOMIC DNA]</scope>
    <source>
        <strain evidence="13 14">IMCC14465</strain>
    </source>
</reference>
<comment type="pathway">
    <text evidence="2">Alkene biosynthesis; ethylene biosynthesis via 2-oxoglutarate.</text>
</comment>
<evidence type="ECO:0000256" key="6">
    <source>
        <dbReference type="ARBA" id="ARBA00022666"/>
    </source>
</evidence>
<dbReference type="EMBL" id="ALYF01000008">
    <property type="protein sequence ID" value="EJW20582.1"/>
    <property type="molecule type" value="Genomic_DNA"/>
</dbReference>
<dbReference type="eggNOG" id="COG3491">
    <property type="taxonomic scope" value="Bacteria"/>
</dbReference>
<dbReference type="PROSITE" id="PS51471">
    <property type="entry name" value="FE2OG_OXY"/>
    <property type="match status" value="1"/>
</dbReference>
<dbReference type="PATRIC" id="fig|1220535.3.peg.1700"/>
<comment type="catalytic activity">
    <reaction evidence="9">
        <text>2-oxoglutarate + O2 + 2 H(+) = ethene + 3 CO2 + H2O</text>
        <dbReference type="Rhea" id="RHEA:31523"/>
        <dbReference type="ChEBI" id="CHEBI:15377"/>
        <dbReference type="ChEBI" id="CHEBI:15378"/>
        <dbReference type="ChEBI" id="CHEBI:15379"/>
        <dbReference type="ChEBI" id="CHEBI:16526"/>
        <dbReference type="ChEBI" id="CHEBI:16810"/>
        <dbReference type="ChEBI" id="CHEBI:18153"/>
        <dbReference type="EC" id="1.13.12.19"/>
    </reaction>
</comment>
<dbReference type="GO" id="GO:0046872">
    <property type="term" value="F:metal ion binding"/>
    <property type="evidence" value="ECO:0007669"/>
    <property type="project" value="UniProtKB-KW"/>
</dbReference>
<dbReference type="InterPro" id="IPR044861">
    <property type="entry name" value="IPNS-like_FE2OG_OXY"/>
</dbReference>
<evidence type="ECO:0000256" key="10">
    <source>
        <dbReference type="ARBA" id="ARBA00049359"/>
    </source>
</evidence>
<comment type="catalytic activity">
    <reaction evidence="10">
        <text>L-arginine + 2-oxoglutarate + O2 = guanidine + L-glutamate 5-semialdehyde + succinate + CO2</text>
        <dbReference type="Rhea" id="RHEA:31535"/>
        <dbReference type="ChEBI" id="CHEBI:15379"/>
        <dbReference type="ChEBI" id="CHEBI:16526"/>
        <dbReference type="ChEBI" id="CHEBI:16810"/>
        <dbReference type="ChEBI" id="CHEBI:30031"/>
        <dbReference type="ChEBI" id="CHEBI:30087"/>
        <dbReference type="ChEBI" id="CHEBI:32682"/>
        <dbReference type="ChEBI" id="CHEBI:58066"/>
        <dbReference type="EC" id="1.14.20.7"/>
    </reaction>
</comment>
<dbReference type="Gene3D" id="2.60.120.330">
    <property type="entry name" value="B-lactam Antibiotic, Isopenicillin N Synthase, Chain"/>
    <property type="match status" value="1"/>
</dbReference>
<keyword evidence="11" id="KW-0479">Metal-binding</keyword>
<comment type="caution">
    <text evidence="13">The sequence shown here is derived from an EMBL/GenBank/DDBJ whole genome shotgun (WGS) entry which is preliminary data.</text>
</comment>
<dbReference type="InterPro" id="IPR005123">
    <property type="entry name" value="Oxoglu/Fe-dep_dioxygenase_dom"/>
</dbReference>
<organism evidence="13 14">
    <name type="scientific">alpha proteobacterium IMCC14465</name>
    <dbReference type="NCBI Taxonomy" id="1220535"/>
    <lineage>
        <taxon>Bacteria</taxon>
        <taxon>Pseudomonadati</taxon>
        <taxon>Pseudomonadota</taxon>
        <taxon>Alphaproteobacteria</taxon>
        <taxon>PS1 clade</taxon>
    </lineage>
</organism>
<keyword evidence="14" id="KW-1185">Reference proteome</keyword>
<protein>
    <recommendedName>
        <fullName evidence="5">2-oxoglutarate-dependent ethylene/succinate-forming enzyme</fullName>
        <ecNumber evidence="4">1.13.12.19</ecNumber>
        <ecNumber evidence="3">1.14.20.7</ecNumber>
    </recommendedName>
    <alternativeName>
        <fullName evidence="7">2-oxoglutarate dioxygenase (ethylene-forming)</fullName>
    </alternativeName>
    <alternativeName>
        <fullName evidence="8">2-oxoglutarate/L-arginine monooxygenase/decarboxylase (succinate-forming)</fullName>
    </alternativeName>
</protein>
<dbReference type="PANTHER" id="PTHR47990">
    <property type="entry name" value="2-OXOGLUTARATE (2OG) AND FE(II)-DEPENDENT OXYGENASE SUPERFAMILY PROTEIN-RELATED"/>
    <property type="match status" value="1"/>
</dbReference>